<proteinExistence type="predicted"/>
<dbReference type="EMBL" id="CAJHOF010000003">
    <property type="protein sequence ID" value="CAD7287618.1"/>
    <property type="molecule type" value="Genomic_DNA"/>
</dbReference>
<dbReference type="InterPro" id="IPR050902">
    <property type="entry name" value="ABC_Transporter_SBP"/>
</dbReference>
<dbReference type="PANTHER" id="PTHR30535">
    <property type="entry name" value="VITAMIN B12-BINDING PROTEIN"/>
    <property type="match status" value="1"/>
</dbReference>
<dbReference type="InterPro" id="IPR054828">
    <property type="entry name" value="Vit_B12_bind_prot"/>
</dbReference>
<gene>
    <name evidence="3" type="primary">fecB</name>
    <name evidence="3" type="ORF">LMG7974_00497</name>
</gene>
<evidence type="ECO:0000313" key="4">
    <source>
        <dbReference type="Proteomes" id="UP000789803"/>
    </source>
</evidence>
<evidence type="ECO:0000313" key="3">
    <source>
        <dbReference type="EMBL" id="CAD7287618.1"/>
    </source>
</evidence>
<dbReference type="NCBIfam" id="NF038402">
    <property type="entry name" value="TroA_like"/>
    <property type="match status" value="1"/>
</dbReference>
<evidence type="ECO:0000256" key="1">
    <source>
        <dbReference type="ARBA" id="ARBA00022729"/>
    </source>
</evidence>
<comment type="caution">
    <text evidence="3">The sequence shown here is derived from an EMBL/GenBank/DDBJ whole genome shotgun (WGS) entry which is preliminary data.</text>
</comment>
<accession>A0ABM8Q412</accession>
<reference evidence="3 4" key="1">
    <citation type="submission" date="2020-11" db="EMBL/GenBank/DDBJ databases">
        <authorList>
            <person name="Peeters C."/>
        </authorList>
    </citation>
    <scope>NUCLEOTIDE SEQUENCE [LARGE SCALE GENOMIC DNA]</scope>
    <source>
        <strain evidence="3 4">LMG 7974</strain>
    </source>
</reference>
<dbReference type="PANTHER" id="PTHR30535:SF34">
    <property type="entry name" value="MOLYBDATE-BINDING PROTEIN MOLA"/>
    <property type="match status" value="1"/>
</dbReference>
<dbReference type="PROSITE" id="PS50983">
    <property type="entry name" value="FE_B12_PBP"/>
    <property type="match status" value="1"/>
</dbReference>
<dbReference type="Proteomes" id="UP000789803">
    <property type="component" value="Unassembled WGS sequence"/>
</dbReference>
<dbReference type="RefSeq" id="WP_229932317.1">
    <property type="nucleotide sequence ID" value="NZ_CAJHOF010000003.1"/>
</dbReference>
<feature type="domain" description="Fe/B12 periplasmic-binding" evidence="2">
    <location>
        <begin position="19"/>
        <end position="266"/>
    </location>
</feature>
<dbReference type="InterPro" id="IPR002491">
    <property type="entry name" value="ABC_transptr_periplasmic_BD"/>
</dbReference>
<dbReference type="Pfam" id="PF01497">
    <property type="entry name" value="Peripla_BP_2"/>
    <property type="match status" value="1"/>
</dbReference>
<sequence length="266" mass="28798">MKKIVLILSLVASLVYAKKIVVLEPSVVEMMYLLEVDDQIAAISTLTMAKIWPEDKTVNLPSVGTYSKPNLEKIMELSPDLVVTSFHSQGVNADLAKFGIKTLVIKSDSLEDIYKNINLIAKETGKEEKAKELITQTKTKVAEFANSGYQGKKVAILFSSTPIMAFNDNSLVGDIFAKLGFVNIASGMSGQTPIISPEILLSANPDYIIVVGGMGGSESEILAQNPTLKKINAAKNGKIITIPSSLLLRGTPRISENIEAIEKMLK</sequence>
<name>A0ABM8Q412_9BACT</name>
<evidence type="ECO:0000259" key="2">
    <source>
        <dbReference type="PROSITE" id="PS50983"/>
    </source>
</evidence>
<protein>
    <submittedName>
        <fullName evidence="3">Fe(3+) dicitrate-binding periplasmic protein</fullName>
    </submittedName>
</protein>
<keyword evidence="1" id="KW-0732">Signal</keyword>
<organism evidence="3 4">
    <name type="scientific">Campylobacter majalis</name>
    <dbReference type="NCBI Taxonomy" id="2790656"/>
    <lineage>
        <taxon>Bacteria</taxon>
        <taxon>Pseudomonadati</taxon>
        <taxon>Campylobacterota</taxon>
        <taxon>Epsilonproteobacteria</taxon>
        <taxon>Campylobacterales</taxon>
        <taxon>Campylobacteraceae</taxon>
        <taxon>Campylobacter</taxon>
    </lineage>
</organism>
<keyword evidence="4" id="KW-1185">Reference proteome</keyword>
<dbReference type="Gene3D" id="3.40.50.1980">
    <property type="entry name" value="Nitrogenase molybdenum iron protein domain"/>
    <property type="match status" value="2"/>
</dbReference>
<dbReference type="SUPFAM" id="SSF53807">
    <property type="entry name" value="Helical backbone' metal receptor"/>
    <property type="match status" value="1"/>
</dbReference>